<dbReference type="PANTHER" id="PTHR10909:SF382">
    <property type="entry name" value="ACYL-COENZYME A OXIDASE"/>
    <property type="match status" value="1"/>
</dbReference>
<dbReference type="Proteomes" id="UP000032210">
    <property type="component" value="Unassembled WGS sequence"/>
</dbReference>
<evidence type="ECO:0000259" key="2">
    <source>
        <dbReference type="Pfam" id="PF02770"/>
    </source>
</evidence>
<dbReference type="InterPro" id="IPR046373">
    <property type="entry name" value="Acyl-CoA_Oxase/DH_mid-dom_sf"/>
</dbReference>
<dbReference type="SUPFAM" id="SSF56645">
    <property type="entry name" value="Acyl-CoA dehydrogenase NM domain-like"/>
    <property type="match status" value="1"/>
</dbReference>
<dbReference type="Gene3D" id="2.40.110.10">
    <property type="entry name" value="Butyryl-CoA Dehydrogenase, subunit A, domain 2"/>
    <property type="match status" value="1"/>
</dbReference>
<feature type="domain" description="Acyl-CoA oxidase C-alpha1" evidence="3">
    <location>
        <begin position="261"/>
        <end position="407"/>
    </location>
</feature>
<comment type="caution">
    <text evidence="4">The sequence shown here is derived from an EMBL/GenBank/DDBJ whole genome shotgun (WGS) entry which is preliminary data.</text>
</comment>
<protein>
    <submittedName>
        <fullName evidence="4">Acyl-CoA dehydrogenase, middle domain</fullName>
    </submittedName>
</protein>
<dbReference type="Pfam" id="PF02770">
    <property type="entry name" value="Acyl-CoA_dh_M"/>
    <property type="match status" value="1"/>
</dbReference>
<evidence type="ECO:0000256" key="1">
    <source>
        <dbReference type="ARBA" id="ARBA00022630"/>
    </source>
</evidence>
<dbReference type="GO" id="GO:0055088">
    <property type="term" value="P:lipid homeostasis"/>
    <property type="evidence" value="ECO:0007669"/>
    <property type="project" value="TreeGrafter"/>
</dbReference>
<dbReference type="InterPro" id="IPR009100">
    <property type="entry name" value="AcylCoA_DH/oxidase_NM_dom_sf"/>
</dbReference>
<dbReference type="PANTHER" id="PTHR10909">
    <property type="entry name" value="ELECTRON TRANSPORT OXIDOREDUCTASE"/>
    <property type="match status" value="1"/>
</dbReference>
<dbReference type="Gene3D" id="1.20.140.10">
    <property type="entry name" value="Butyryl-CoA Dehydrogenase, subunit A, domain 3"/>
    <property type="match status" value="1"/>
</dbReference>
<dbReference type="Pfam" id="PF22924">
    <property type="entry name" value="ACOX_C_alpha1"/>
    <property type="match status" value="1"/>
</dbReference>
<name>A0A0D0THM1_PSEFL</name>
<sequence length="539" mass="60585">MDDLFEQLLGSPLFEPRQRHHMPLKSYMDLTIKRMHAIFGTGLINNELWMGQPRQSEFSSLCELMGYVGAFDYALHSSIVDHMIAVDTLFNHGSGAQVNRYRDEVIHLRKVYAFGCTEVAGGTDVRNVRTTVTYDRQNHSLVLDSPSPEACKCWIGNALRAAQVLMVLARLIVDGEDQGHHWFRVVIRKRENGRLLNGVKIMTCDPKGGIHANQVAAIRFCQVKLPVDALLQRHAHFTDEGTFVSDLPLPLRFIEALRTFLQERVIFMAGIRHSAGLTAHLSYRFAHHRLIQAPTGQVALLSQPMFRQRLYAIQLKALALKYLEQAVRKRFEADWAQEAKRKELHVLAALCKAVGAWQGLEVIALSRELCGSQGFHHYNQIVTQRMDCEVANTFAGDSSVMAYQVIKDAMARPRFVDSPPANIAQSVEAQILKQCRKATGFTHAQAVGLAYAKALDLVIQETEALGLLPPATLKDLIGEFANQLYPWGVRKPQRMGVEVSSTQIEALATQLKPPQVLVSALIDSPDYVQQFTRELYEEH</sequence>
<dbReference type="InterPro" id="IPR055060">
    <property type="entry name" value="ACOX_C_alpha1"/>
</dbReference>
<evidence type="ECO:0000259" key="3">
    <source>
        <dbReference type="Pfam" id="PF22924"/>
    </source>
</evidence>
<accession>A0A0D0THM1</accession>
<dbReference type="SUPFAM" id="SSF47203">
    <property type="entry name" value="Acyl-CoA dehydrogenase C-terminal domain-like"/>
    <property type="match status" value="1"/>
</dbReference>
<dbReference type="GO" id="GO:0005504">
    <property type="term" value="F:fatty acid binding"/>
    <property type="evidence" value="ECO:0007669"/>
    <property type="project" value="TreeGrafter"/>
</dbReference>
<organism evidence="4 5">
    <name type="scientific">Pseudomonas fluorescens</name>
    <dbReference type="NCBI Taxonomy" id="294"/>
    <lineage>
        <taxon>Bacteria</taxon>
        <taxon>Pseudomonadati</taxon>
        <taxon>Pseudomonadota</taxon>
        <taxon>Gammaproteobacteria</taxon>
        <taxon>Pseudomonadales</taxon>
        <taxon>Pseudomonadaceae</taxon>
        <taxon>Pseudomonas</taxon>
    </lineage>
</organism>
<feature type="domain" description="Acyl-CoA oxidase/dehydrogenase middle" evidence="2">
    <location>
        <begin position="113"/>
        <end position="222"/>
    </location>
</feature>
<dbReference type="GO" id="GO:0033540">
    <property type="term" value="P:fatty acid beta-oxidation using acyl-CoA oxidase"/>
    <property type="evidence" value="ECO:0007669"/>
    <property type="project" value="TreeGrafter"/>
</dbReference>
<dbReference type="InterPro" id="IPR036250">
    <property type="entry name" value="AcylCo_DH-like_C"/>
</dbReference>
<evidence type="ECO:0000313" key="5">
    <source>
        <dbReference type="Proteomes" id="UP000032210"/>
    </source>
</evidence>
<dbReference type="InterPro" id="IPR006091">
    <property type="entry name" value="Acyl-CoA_Oxase/DH_mid-dom"/>
</dbReference>
<reference evidence="4 5" key="1">
    <citation type="submission" date="2015-01" db="EMBL/GenBank/DDBJ databases">
        <title>Genome sequence of the beneficial rhizobacterium Pseudomonas fluorescens 2-79.</title>
        <authorList>
            <person name="Thuermer A."/>
            <person name="Daniel R."/>
        </authorList>
    </citation>
    <scope>NUCLEOTIDE SEQUENCE [LARGE SCALE GENOMIC DNA]</scope>
    <source>
        <strain evidence="4 5">2-79</strain>
    </source>
</reference>
<dbReference type="AlphaFoldDB" id="A0A0D0THM1"/>
<dbReference type="GO" id="GO:0071949">
    <property type="term" value="F:FAD binding"/>
    <property type="evidence" value="ECO:0007669"/>
    <property type="project" value="InterPro"/>
</dbReference>
<dbReference type="GO" id="GO:0003997">
    <property type="term" value="F:acyl-CoA oxidase activity"/>
    <property type="evidence" value="ECO:0007669"/>
    <property type="project" value="InterPro"/>
</dbReference>
<dbReference type="EMBL" id="JXCQ01000049">
    <property type="protein sequence ID" value="KIR20335.1"/>
    <property type="molecule type" value="Genomic_DNA"/>
</dbReference>
<keyword evidence="1" id="KW-0285">Flavoprotein</keyword>
<dbReference type="InterPro" id="IPR012258">
    <property type="entry name" value="Acyl-CoA_oxidase"/>
</dbReference>
<dbReference type="RefSeq" id="WP_235387853.1">
    <property type="nucleotide sequence ID" value="NZ_JXCQ01000049.1"/>
</dbReference>
<proteinExistence type="predicted"/>
<evidence type="ECO:0000313" key="4">
    <source>
        <dbReference type="EMBL" id="KIR20335.1"/>
    </source>
</evidence>
<gene>
    <name evidence="4" type="ORF">PFLU3_42290</name>
</gene>
<dbReference type="PATRIC" id="fig|294.125.peg.4334"/>